<keyword evidence="4" id="KW-1185">Reference proteome</keyword>
<protein>
    <submittedName>
        <fullName evidence="3">Uncharacterized protein</fullName>
    </submittedName>
</protein>
<evidence type="ECO:0000313" key="3">
    <source>
        <dbReference type="EMBL" id="GJJ69490.1"/>
    </source>
</evidence>
<proteinExistence type="predicted"/>
<dbReference type="EMBL" id="BQFW01000002">
    <property type="protein sequence ID" value="GJJ69490.1"/>
    <property type="molecule type" value="Genomic_DNA"/>
</dbReference>
<feature type="compositionally biased region" description="Basic and acidic residues" evidence="2">
    <location>
        <begin position="295"/>
        <end position="313"/>
    </location>
</feature>
<comment type="caution">
    <text evidence="3">The sequence shown here is derived from an EMBL/GenBank/DDBJ whole genome shotgun (WGS) entry which is preliminary data.</text>
</comment>
<gene>
    <name evidence="3" type="ORF">EMPS_01836</name>
</gene>
<evidence type="ECO:0000256" key="1">
    <source>
        <dbReference type="ARBA" id="ARBA00023172"/>
    </source>
</evidence>
<dbReference type="SUPFAM" id="SSF56349">
    <property type="entry name" value="DNA breaking-rejoining enzymes"/>
    <property type="match status" value="1"/>
</dbReference>
<feature type="compositionally biased region" description="Acidic residues" evidence="2">
    <location>
        <begin position="647"/>
        <end position="658"/>
    </location>
</feature>
<evidence type="ECO:0000313" key="4">
    <source>
        <dbReference type="Proteomes" id="UP000827284"/>
    </source>
</evidence>
<dbReference type="GO" id="GO:0006310">
    <property type="term" value="P:DNA recombination"/>
    <property type="evidence" value="ECO:0007669"/>
    <property type="project" value="UniProtKB-KW"/>
</dbReference>
<dbReference type="InterPro" id="IPR011010">
    <property type="entry name" value="DNA_brk_join_enz"/>
</dbReference>
<feature type="region of interest" description="Disordered" evidence="2">
    <location>
        <begin position="631"/>
        <end position="667"/>
    </location>
</feature>
<reference evidence="3" key="2">
    <citation type="journal article" date="2022" name="Microbiol. Resour. Announc.">
        <title>Whole-Genome Sequence of Entomortierella parvispora E1425, a Mucoromycotan Fungus Associated with Burkholderiaceae-Related Endosymbiotic Bacteria.</title>
        <authorList>
            <person name="Herlambang A."/>
            <person name="Guo Y."/>
            <person name="Takashima Y."/>
            <person name="Narisawa K."/>
            <person name="Ohta H."/>
            <person name="Nishizawa T."/>
        </authorList>
    </citation>
    <scope>NUCLEOTIDE SEQUENCE</scope>
    <source>
        <strain evidence="3">E1425</strain>
    </source>
</reference>
<name>A0A9P3LTC1_9FUNG</name>
<accession>A0A9P3LTC1</accession>
<dbReference type="InterPro" id="IPR013762">
    <property type="entry name" value="Integrase-like_cat_sf"/>
</dbReference>
<evidence type="ECO:0000256" key="2">
    <source>
        <dbReference type="SAM" id="MobiDB-lite"/>
    </source>
</evidence>
<sequence>MAPPVNTGKQQGDAKFSLQEAIEAGSNVSDEFHQSARTKINYSGNVKRANEFLMKQIEEGELSEEYRDAFKDVKACTPSALYLYISYLSGIKKYTYKTVEGVRSALKSHFDDMGFKGDDWKETRPGVWQGNPVFEHQFAELMKSLKQQSGRSGTSRQSLPMSYKDMAKLMAHLQEPTTIEKHGLGACLMFQAFAATGFTLWTTNEELVGLQGKDISSMMRTDSGQPYFTITLTFRKTNQADEKRAHVYEIHPTPSEPDSCCFTKLLAWLDWLEAHTHRRPGPRLGEGDGPTSKGPVKESSKDAKETEETEVRGRGAGAQEDYVFPALDTKGRVRVRDPMTNHRVQEYLDIFTNNSMVLGTRRGKFTSHCFRRGGAQFRFMFAKKKWSLKAVKWWGGWSETEKSGTIIRYLLDEYAAYEESFGDMLSPERDDSRHALFMGGDDESTEEGLDQRALSLQMQSIASSLQALDRKVSFLKQEVEDENRRQLRSLGGLIVQELGKTITNLLGSALQGGPVQTLQVPQSLVPIATPAVQTQQVDTAADEESVAPRIPNVKTWKDCITQWEQGDPENNLLLPLRHWTKAMRKTDPSRYSQRKLITNEYNRLHRNEENMMEVHGETLSSIHKLIQSIRDVKKARAKDGGGSGSVDGEEEEEEEEELVPARKRQRN</sequence>
<dbReference type="GO" id="GO:0003677">
    <property type="term" value="F:DNA binding"/>
    <property type="evidence" value="ECO:0007669"/>
    <property type="project" value="InterPro"/>
</dbReference>
<reference evidence="3" key="1">
    <citation type="submission" date="2021-11" db="EMBL/GenBank/DDBJ databases">
        <authorList>
            <person name="Herlambang A."/>
            <person name="Guo Y."/>
            <person name="Takashima Y."/>
            <person name="Nishizawa T."/>
        </authorList>
    </citation>
    <scope>NUCLEOTIDE SEQUENCE</scope>
    <source>
        <strain evidence="3">E1425</strain>
    </source>
</reference>
<dbReference type="AlphaFoldDB" id="A0A9P3LTC1"/>
<feature type="region of interest" description="Disordered" evidence="2">
    <location>
        <begin position="278"/>
        <end position="315"/>
    </location>
</feature>
<dbReference type="Gene3D" id="1.10.443.10">
    <property type="entry name" value="Intergrase catalytic core"/>
    <property type="match status" value="1"/>
</dbReference>
<keyword evidence="1" id="KW-0233">DNA recombination</keyword>
<organism evidence="3 4">
    <name type="scientific">Entomortierella parvispora</name>
    <dbReference type="NCBI Taxonomy" id="205924"/>
    <lineage>
        <taxon>Eukaryota</taxon>
        <taxon>Fungi</taxon>
        <taxon>Fungi incertae sedis</taxon>
        <taxon>Mucoromycota</taxon>
        <taxon>Mortierellomycotina</taxon>
        <taxon>Mortierellomycetes</taxon>
        <taxon>Mortierellales</taxon>
        <taxon>Mortierellaceae</taxon>
        <taxon>Entomortierella</taxon>
    </lineage>
</organism>
<dbReference type="Proteomes" id="UP000827284">
    <property type="component" value="Unassembled WGS sequence"/>
</dbReference>
<dbReference type="OrthoDB" id="2976553at2759"/>
<dbReference type="GO" id="GO:0015074">
    <property type="term" value="P:DNA integration"/>
    <property type="evidence" value="ECO:0007669"/>
    <property type="project" value="InterPro"/>
</dbReference>